<evidence type="ECO:0000256" key="1">
    <source>
        <dbReference type="SAM" id="Coils"/>
    </source>
</evidence>
<organism evidence="3 4">
    <name type="scientific">Thermogemmata fonticola</name>
    <dbReference type="NCBI Taxonomy" id="2755323"/>
    <lineage>
        <taxon>Bacteria</taxon>
        <taxon>Pseudomonadati</taxon>
        <taxon>Planctomycetota</taxon>
        <taxon>Planctomycetia</taxon>
        <taxon>Gemmatales</taxon>
        <taxon>Gemmataceae</taxon>
        <taxon>Thermogemmata</taxon>
    </lineage>
</organism>
<keyword evidence="2" id="KW-0812">Transmembrane</keyword>
<protein>
    <submittedName>
        <fullName evidence="3">Uncharacterized protein</fullName>
    </submittedName>
</protein>
<dbReference type="Proteomes" id="UP000542342">
    <property type="component" value="Unassembled WGS sequence"/>
</dbReference>
<accession>A0A7V8VBN5</accession>
<dbReference type="RefSeq" id="WP_194536194.1">
    <property type="nucleotide sequence ID" value="NZ_JACEFB010000001.1"/>
</dbReference>
<keyword evidence="2" id="KW-1133">Transmembrane helix</keyword>
<sequence length="520" mass="58641">MAKKKSGETNLPLIIALVFFVLTTIAFGVLWYMQYSDHQAKEEAIKKAASERAAAQGLAAEAEMKAKVYRCYLGIADEKDRTDIGAETKGKDKISAELRRINEELAKAGGYLAGPPPPGLIIWNPDNPTEPPARGLIQSYADARQKLQAAEKTSRDAIQDFRGAVAALKAAADELQKYSLDFKKQADDFPKQLNAKIQEVIKRYDDRIRIYASEEEKARKEIDSQAEQIAKLDREKKLIEQKTQRLEQEVELLMDKMAQKRDVFEYDQPLGTILRRLPNNLVEINLGFRDLVRPGLTFVVLPDDFPQKGRQSRLRRIRVPDERGIYQDQVRFVPRGSIEVVEVLSPSLSRARITEEPEPIRDGIAPGDLLYNAVWRRGAADHIALVGIFDINADGRDDIETMVRELASMGIPVDAYYDLRKRQWVGELTAQTRYVVLGMLPVQNINDPLRDRKTELIGIINKAVEEAKRRGIQEVGYRDFFPRLGYRVQMDVPPAKINQAAMPFMGGVVTEDSGPPPTGN</sequence>
<reference evidence="3 4" key="1">
    <citation type="submission" date="2020-07" db="EMBL/GenBank/DDBJ databases">
        <title>Thermogemmata thermophila gen. nov., sp. nov., a novel moderate thermophilic planctomycete from a Kamchatka hot spring.</title>
        <authorList>
            <person name="Elcheninov A.G."/>
            <person name="Podosokorskaya O.A."/>
            <person name="Kovaleva O.L."/>
            <person name="Novikov A."/>
            <person name="Bonch-Osmolovskaya E.A."/>
            <person name="Toshchakov S.V."/>
            <person name="Kublanov I.V."/>
        </authorList>
    </citation>
    <scope>NUCLEOTIDE SEQUENCE [LARGE SCALE GENOMIC DNA]</scope>
    <source>
        <strain evidence="3 4">2918</strain>
    </source>
</reference>
<name>A0A7V8VBN5_9BACT</name>
<dbReference type="AlphaFoldDB" id="A0A7V8VBN5"/>
<keyword evidence="2" id="KW-0472">Membrane</keyword>
<keyword evidence="4" id="KW-1185">Reference proteome</keyword>
<proteinExistence type="predicted"/>
<feature type="coiled-coil region" evidence="1">
    <location>
        <begin position="201"/>
        <end position="263"/>
    </location>
</feature>
<evidence type="ECO:0000256" key="2">
    <source>
        <dbReference type="SAM" id="Phobius"/>
    </source>
</evidence>
<gene>
    <name evidence="3" type="ORF">H0921_01190</name>
</gene>
<keyword evidence="1" id="KW-0175">Coiled coil</keyword>
<evidence type="ECO:0000313" key="4">
    <source>
        <dbReference type="Proteomes" id="UP000542342"/>
    </source>
</evidence>
<comment type="caution">
    <text evidence="3">The sequence shown here is derived from an EMBL/GenBank/DDBJ whole genome shotgun (WGS) entry which is preliminary data.</text>
</comment>
<evidence type="ECO:0000313" key="3">
    <source>
        <dbReference type="EMBL" id="MBA2224772.1"/>
    </source>
</evidence>
<feature type="transmembrane region" description="Helical" evidence="2">
    <location>
        <begin position="12"/>
        <end position="33"/>
    </location>
</feature>
<dbReference type="EMBL" id="JACEFB010000001">
    <property type="protein sequence ID" value="MBA2224772.1"/>
    <property type="molecule type" value="Genomic_DNA"/>
</dbReference>
<feature type="coiled-coil region" evidence="1">
    <location>
        <begin position="133"/>
        <end position="160"/>
    </location>
</feature>